<dbReference type="CDD" id="cd02440">
    <property type="entry name" value="AdoMet_MTases"/>
    <property type="match status" value="1"/>
</dbReference>
<dbReference type="GO" id="GO:0032259">
    <property type="term" value="P:methylation"/>
    <property type="evidence" value="ECO:0007669"/>
    <property type="project" value="UniProtKB-KW"/>
</dbReference>
<feature type="domain" description="Methyltransferase small" evidence="6">
    <location>
        <begin position="99"/>
        <end position="187"/>
    </location>
</feature>
<dbReference type="FunFam" id="3.40.50.150:FF:000053">
    <property type="entry name" value="Release factor glutamine methyltransferase"/>
    <property type="match status" value="1"/>
</dbReference>
<evidence type="ECO:0000259" key="6">
    <source>
        <dbReference type="Pfam" id="PF05175"/>
    </source>
</evidence>
<dbReference type="Pfam" id="PF17827">
    <property type="entry name" value="PrmC_N"/>
    <property type="match status" value="1"/>
</dbReference>
<reference evidence="8 9" key="1">
    <citation type="journal article" date="2012" name="BMC Genomics">
        <title>Comparative genomics of the classical Bordetella subspecies: the evolution and exchange of virulence-associated diversity amongst closely related pathogens.</title>
        <authorList>
            <person name="Park J."/>
            <person name="Zhang Y."/>
            <person name="Buboltz A.M."/>
            <person name="Zhang X."/>
            <person name="Schuster S.C."/>
            <person name="Ahuja U."/>
            <person name="Liu M."/>
            <person name="Miller J.F."/>
            <person name="Sebaihia M."/>
            <person name="Bentley S.D."/>
            <person name="Parkhill J."/>
            <person name="Harvill E.T."/>
        </authorList>
    </citation>
    <scope>NUCLEOTIDE SEQUENCE [LARGE SCALE GENOMIC DNA]</scope>
    <source>
        <strain evidence="9">ATCC 9797 / DSM 5571 / CCUG 30873 / LMG 14455 / NCTC 10739 / 18323</strain>
    </source>
</reference>
<comment type="similarity">
    <text evidence="5">Belongs to the protein N5-glutamine methyltransferase family. PrmC subfamily.</text>
</comment>
<dbReference type="HAMAP" id="MF_02126">
    <property type="entry name" value="RF_methyltr_PrmC"/>
    <property type="match status" value="1"/>
</dbReference>
<dbReference type="InterPro" id="IPR019874">
    <property type="entry name" value="RF_methyltr_PrmC"/>
</dbReference>
<dbReference type="GO" id="GO:0003676">
    <property type="term" value="F:nucleic acid binding"/>
    <property type="evidence" value="ECO:0007669"/>
    <property type="project" value="InterPro"/>
</dbReference>
<feature type="binding site" evidence="5">
    <location>
        <position position="135"/>
    </location>
    <ligand>
        <name>S-adenosyl-L-methionine</name>
        <dbReference type="ChEBI" id="CHEBI:59789"/>
    </ligand>
</feature>
<feature type="binding site" evidence="5">
    <location>
        <position position="178"/>
    </location>
    <ligand>
        <name>S-adenosyl-L-methionine</name>
        <dbReference type="ChEBI" id="CHEBI:59789"/>
    </ligand>
</feature>
<evidence type="ECO:0000259" key="7">
    <source>
        <dbReference type="Pfam" id="PF17827"/>
    </source>
</evidence>
<protein>
    <recommendedName>
        <fullName evidence="5">Release factor glutamine methyltransferase</fullName>
        <shortName evidence="5">RF MTase</shortName>
        <ecNumber evidence="5">2.1.1.297</ecNumber>
    </recommendedName>
    <alternativeName>
        <fullName evidence="5">N5-glutamine methyltransferase PrmC</fullName>
    </alternativeName>
    <alternativeName>
        <fullName evidence="5">Protein-(glutamine-N5) MTase PrmC</fullName>
    </alternativeName>
    <alternativeName>
        <fullName evidence="5">Protein-glutamine N-methyltransferase PrmC</fullName>
    </alternativeName>
</protein>
<evidence type="ECO:0000256" key="2">
    <source>
        <dbReference type="ARBA" id="ARBA00022679"/>
    </source>
</evidence>
<dbReference type="NCBIfam" id="TIGR00536">
    <property type="entry name" value="hemK_fam"/>
    <property type="match status" value="1"/>
</dbReference>
<sequence length="270" mass="29098">MTLLKDLLADPGLPRLEARMLAEHVLGRSRAWLLAHDTDPVEPAHEAAWRQLAARRLAGEPMAYLLGGREFMGHWYALTPDVLIPRPDTELLVETALHWLQGRAAPRVLDLGTGSGAIAVSVALGCPQAEVTATDLSAAALAVAEGNAQRLGARVRCLAGDWYEALPAQDRYDLIVSNPPYIAREDAHLAQGDLRFEPRGALTDENDGLAALARIAGGAPGRLLPGGAIWMEHGWDQAEAARALMRQAGLREVHSRRDLAGIERISGGYL</sequence>
<proteinExistence type="inferred from homology"/>
<feature type="binding site" evidence="5">
    <location>
        <begin position="112"/>
        <end position="116"/>
    </location>
    <ligand>
        <name>S-adenosyl-L-methionine</name>
        <dbReference type="ChEBI" id="CHEBI:59789"/>
    </ligand>
</feature>
<dbReference type="EMBL" id="HE965805">
    <property type="protein sequence ID" value="CCJ64452.1"/>
    <property type="molecule type" value="Genomic_DNA"/>
</dbReference>
<evidence type="ECO:0000256" key="5">
    <source>
        <dbReference type="HAMAP-Rule" id="MF_02126"/>
    </source>
</evidence>
<organism evidence="8 9">
    <name type="scientific">Bordetella pertussis (strain ATCC 9797 / DSM 5571 / CCUG 30873 / LMG 14455 / NCTC 10739 / 18323)</name>
    <dbReference type="NCBI Taxonomy" id="568706"/>
    <lineage>
        <taxon>Bacteria</taxon>
        <taxon>Pseudomonadati</taxon>
        <taxon>Pseudomonadota</taxon>
        <taxon>Betaproteobacteria</taxon>
        <taxon>Burkholderiales</taxon>
        <taxon>Alcaligenaceae</taxon>
        <taxon>Bordetella</taxon>
    </lineage>
</organism>
<dbReference type="eggNOG" id="COG2890">
    <property type="taxonomic scope" value="Bacteria"/>
</dbReference>
<dbReference type="InterPro" id="IPR002052">
    <property type="entry name" value="DNA_methylase_N6_adenine_CS"/>
</dbReference>
<keyword evidence="3 5" id="KW-0949">S-adenosyl-L-methionine</keyword>
<dbReference type="KEGG" id="bper:BN118_3027"/>
<evidence type="ECO:0000313" key="8">
    <source>
        <dbReference type="EMBL" id="CCJ64452.1"/>
    </source>
</evidence>
<dbReference type="NCBIfam" id="TIGR03534">
    <property type="entry name" value="RF_mod_PrmC"/>
    <property type="match status" value="1"/>
</dbReference>
<dbReference type="PROSITE" id="PS00092">
    <property type="entry name" value="N6_MTASE"/>
    <property type="match status" value="1"/>
</dbReference>
<dbReference type="InterPro" id="IPR050320">
    <property type="entry name" value="N5-glutamine_MTase"/>
</dbReference>
<dbReference type="AlphaFoldDB" id="A0A0T7CPW0"/>
<dbReference type="InterPro" id="IPR004556">
    <property type="entry name" value="HemK-like"/>
</dbReference>
<evidence type="ECO:0000256" key="3">
    <source>
        <dbReference type="ARBA" id="ARBA00022691"/>
    </source>
</evidence>
<evidence type="ECO:0000313" key="9">
    <source>
        <dbReference type="Proteomes" id="UP000005250"/>
    </source>
</evidence>
<dbReference type="GO" id="GO:0102559">
    <property type="term" value="F:peptide chain release factor N(5)-glutamine methyltransferase activity"/>
    <property type="evidence" value="ECO:0007669"/>
    <property type="project" value="UniProtKB-EC"/>
</dbReference>
<keyword evidence="1 5" id="KW-0489">Methyltransferase</keyword>
<gene>
    <name evidence="8" type="primary">hemK</name>
    <name evidence="5" type="synonym">prmC</name>
    <name evidence="8" type="ordered locus">BN118_3027</name>
</gene>
<evidence type="ECO:0000256" key="1">
    <source>
        <dbReference type="ARBA" id="ARBA00022603"/>
    </source>
</evidence>
<evidence type="ECO:0000256" key="4">
    <source>
        <dbReference type="ARBA" id="ARBA00048391"/>
    </source>
</evidence>
<feature type="binding site" evidence="5">
    <location>
        <position position="162"/>
    </location>
    <ligand>
        <name>S-adenosyl-L-methionine</name>
        <dbReference type="ChEBI" id="CHEBI:59789"/>
    </ligand>
</feature>
<dbReference type="EC" id="2.1.1.297" evidence="5"/>
<keyword evidence="2 5" id="KW-0808">Transferase</keyword>
<dbReference type="PANTHER" id="PTHR18895">
    <property type="entry name" value="HEMK METHYLTRANSFERASE"/>
    <property type="match status" value="1"/>
</dbReference>
<dbReference type="PANTHER" id="PTHR18895:SF74">
    <property type="entry name" value="MTRF1L RELEASE FACTOR GLUTAMINE METHYLTRANSFERASE"/>
    <property type="match status" value="1"/>
</dbReference>
<dbReference type="InterPro" id="IPR029063">
    <property type="entry name" value="SAM-dependent_MTases_sf"/>
</dbReference>
<dbReference type="Pfam" id="PF05175">
    <property type="entry name" value="MTS"/>
    <property type="match status" value="1"/>
</dbReference>
<dbReference type="Proteomes" id="UP000005250">
    <property type="component" value="Chromosome"/>
</dbReference>
<feature type="binding site" evidence="5">
    <location>
        <begin position="178"/>
        <end position="181"/>
    </location>
    <ligand>
        <name>substrate</name>
    </ligand>
</feature>
<dbReference type="InterPro" id="IPR040758">
    <property type="entry name" value="PrmC_N"/>
</dbReference>
<dbReference type="Gene3D" id="3.40.50.150">
    <property type="entry name" value="Vaccinia Virus protein VP39"/>
    <property type="match status" value="1"/>
</dbReference>
<accession>A0A0T7CPW0</accession>
<feature type="domain" description="Release factor glutamine methyltransferase N-terminal" evidence="7">
    <location>
        <begin position="9"/>
        <end position="67"/>
    </location>
</feature>
<dbReference type="Gene3D" id="1.10.8.10">
    <property type="entry name" value="DNA helicase RuvA subunit, C-terminal domain"/>
    <property type="match status" value="1"/>
</dbReference>
<dbReference type="InterPro" id="IPR007848">
    <property type="entry name" value="Small_mtfrase_dom"/>
</dbReference>
<dbReference type="RefSeq" id="WP_014906005.1">
    <property type="nucleotide sequence ID" value="NC_018518.1"/>
</dbReference>
<keyword evidence="9" id="KW-1185">Reference proteome</keyword>
<dbReference type="SUPFAM" id="SSF53335">
    <property type="entry name" value="S-adenosyl-L-methionine-dependent methyltransferases"/>
    <property type="match status" value="1"/>
</dbReference>
<comment type="catalytic activity">
    <reaction evidence="4 5">
        <text>L-glutaminyl-[peptide chain release factor] + S-adenosyl-L-methionine = N(5)-methyl-L-glutaminyl-[peptide chain release factor] + S-adenosyl-L-homocysteine + H(+)</text>
        <dbReference type="Rhea" id="RHEA:42896"/>
        <dbReference type="Rhea" id="RHEA-COMP:10271"/>
        <dbReference type="Rhea" id="RHEA-COMP:10272"/>
        <dbReference type="ChEBI" id="CHEBI:15378"/>
        <dbReference type="ChEBI" id="CHEBI:30011"/>
        <dbReference type="ChEBI" id="CHEBI:57856"/>
        <dbReference type="ChEBI" id="CHEBI:59789"/>
        <dbReference type="ChEBI" id="CHEBI:61891"/>
        <dbReference type="EC" id="2.1.1.297"/>
    </reaction>
</comment>
<name>A0A0T7CPW0_BORP1</name>
<dbReference type="HOGENOM" id="CLU_018398_3_1_4"/>
<comment type="function">
    <text evidence="5">Methylates the class 1 translation termination release factors RF1/PrfA and RF2/PrfB on the glutamine residue of the universally conserved GGQ motif.</text>
</comment>